<feature type="domain" description="PCI" evidence="5">
    <location>
        <begin position="333"/>
        <end position="504"/>
    </location>
</feature>
<keyword evidence="3" id="KW-0648">Protein biosynthesis</keyword>
<dbReference type="Pfam" id="PF26569">
    <property type="entry name" value="EIF3CL_C"/>
    <property type="match status" value="1"/>
</dbReference>
<protein>
    <recommendedName>
        <fullName evidence="5">PCI domain-containing protein</fullName>
    </recommendedName>
</protein>
<evidence type="ECO:0000256" key="2">
    <source>
        <dbReference type="ARBA" id="ARBA00022540"/>
    </source>
</evidence>
<dbReference type="SUPFAM" id="SSF46785">
    <property type="entry name" value="Winged helix' DNA-binding domain"/>
    <property type="match status" value="1"/>
</dbReference>
<name>A0A0L0FH95_9EUKA</name>
<keyword evidence="4" id="KW-0732">Signal</keyword>
<dbReference type="OrthoDB" id="29647at2759"/>
<evidence type="ECO:0000313" key="7">
    <source>
        <dbReference type="Proteomes" id="UP000054560"/>
    </source>
</evidence>
<dbReference type="STRING" id="667725.A0A0L0FH95"/>
<dbReference type="InterPro" id="IPR008905">
    <property type="entry name" value="EIF3C_N_dom"/>
</dbReference>
<organism evidence="6 7">
    <name type="scientific">Sphaeroforma arctica JP610</name>
    <dbReference type="NCBI Taxonomy" id="667725"/>
    <lineage>
        <taxon>Eukaryota</taxon>
        <taxon>Ichthyosporea</taxon>
        <taxon>Ichthyophonida</taxon>
        <taxon>Sphaeroforma</taxon>
    </lineage>
</organism>
<dbReference type="InterPro" id="IPR027516">
    <property type="entry name" value="EIF3C"/>
</dbReference>
<dbReference type="Pfam" id="PF05470">
    <property type="entry name" value="eIF-3c_N"/>
    <property type="match status" value="1"/>
</dbReference>
<dbReference type="eggNOG" id="KOG1076">
    <property type="taxonomic scope" value="Eukaryota"/>
</dbReference>
<dbReference type="Proteomes" id="UP000054560">
    <property type="component" value="Unassembled WGS sequence"/>
</dbReference>
<proteinExistence type="predicted"/>
<evidence type="ECO:0000256" key="1">
    <source>
        <dbReference type="ARBA" id="ARBA00022490"/>
    </source>
</evidence>
<feature type="chain" id="PRO_5005538677" description="PCI domain-containing protein" evidence="4">
    <location>
        <begin position="30"/>
        <end position="543"/>
    </location>
</feature>
<dbReference type="Gene3D" id="1.10.10.10">
    <property type="entry name" value="Winged helix-like DNA-binding domain superfamily/Winged helix DNA-binding domain"/>
    <property type="match status" value="1"/>
</dbReference>
<dbReference type="PANTHER" id="PTHR13937:SF0">
    <property type="entry name" value="EUKARYOTIC TRANSLATION INITIATION FACTOR 3 SUBUNIT C-RELATED"/>
    <property type="match status" value="1"/>
</dbReference>
<dbReference type="Pfam" id="PF01399">
    <property type="entry name" value="PCI"/>
    <property type="match status" value="1"/>
</dbReference>
<accession>A0A0L0FH95</accession>
<keyword evidence="2" id="KW-0396">Initiation factor</keyword>
<feature type="non-terminal residue" evidence="6">
    <location>
        <position position="543"/>
    </location>
</feature>
<gene>
    <name evidence="6" type="ORF">SARC_11347</name>
</gene>
<dbReference type="RefSeq" id="XP_014150044.1">
    <property type="nucleotide sequence ID" value="XM_014294569.1"/>
</dbReference>
<dbReference type="PROSITE" id="PS50250">
    <property type="entry name" value="PCI"/>
    <property type="match status" value="1"/>
</dbReference>
<evidence type="ECO:0000256" key="3">
    <source>
        <dbReference type="ARBA" id="ARBA00022917"/>
    </source>
</evidence>
<keyword evidence="1" id="KW-0963">Cytoplasm</keyword>
<reference evidence="6 7" key="1">
    <citation type="submission" date="2011-02" db="EMBL/GenBank/DDBJ databases">
        <title>The Genome Sequence of Sphaeroforma arctica JP610.</title>
        <authorList>
            <consortium name="The Broad Institute Genome Sequencing Platform"/>
            <person name="Russ C."/>
            <person name="Cuomo C."/>
            <person name="Young S.K."/>
            <person name="Zeng Q."/>
            <person name="Gargeya S."/>
            <person name="Alvarado L."/>
            <person name="Berlin A."/>
            <person name="Chapman S.B."/>
            <person name="Chen Z."/>
            <person name="Freedman E."/>
            <person name="Gellesch M."/>
            <person name="Goldberg J."/>
            <person name="Griggs A."/>
            <person name="Gujja S."/>
            <person name="Heilman E."/>
            <person name="Heiman D."/>
            <person name="Howarth C."/>
            <person name="Mehta T."/>
            <person name="Neiman D."/>
            <person name="Pearson M."/>
            <person name="Roberts A."/>
            <person name="Saif S."/>
            <person name="Shea T."/>
            <person name="Shenoy N."/>
            <person name="Sisk P."/>
            <person name="Stolte C."/>
            <person name="Sykes S."/>
            <person name="White J."/>
            <person name="Yandava C."/>
            <person name="Burger G."/>
            <person name="Gray M.W."/>
            <person name="Holland P.W.H."/>
            <person name="King N."/>
            <person name="Lang F.B.F."/>
            <person name="Roger A.J."/>
            <person name="Ruiz-Trillo I."/>
            <person name="Haas B."/>
            <person name="Nusbaum C."/>
            <person name="Birren B."/>
        </authorList>
    </citation>
    <scope>NUCLEOTIDE SEQUENCE [LARGE SCALE GENOMIC DNA]</scope>
    <source>
        <strain evidence="6 7">JP610</strain>
    </source>
</reference>
<dbReference type="PANTHER" id="PTHR13937">
    <property type="entry name" value="EUKARYOTIC TRANSLATION INITATION FACTOR 3, SUBUNIT 8 EIF3S8 -RELATED"/>
    <property type="match status" value="1"/>
</dbReference>
<dbReference type="SMART" id="SM00088">
    <property type="entry name" value="PINT"/>
    <property type="match status" value="1"/>
</dbReference>
<sequence length="543" mass="62792">MSDEKEMGLGMHVKIVLALIAARFDSVKASQQCMDVSTWKASLTDLTKVLEIVAQNEDMKVLRNLLEDEEIYETTDGKPVMQVAGDLMSFIERLEEEWTRSLQIIDPHTQEYVNRLKDELTLMEVIKKTQAILEKEGDGPTICRVYIRLIDHMYFKSDSLLTKTFAALRLRSSDENAKAYPEEADPFGVMLKYCKYLYKHDHRYIYIYFPKLIPQINSAISARLRTRAMLCHIYHLAISDEWFKARDLMLMSHLQETVTAADIPTQILFNRSMVQLGLCAFRQGRIPEAHSCLHELYASSRHKELLAQGLMNTRYHERDVEAEKLGRRRQIPFHMHINLELFECVYMTCAMLLEIPNMANMDNRRRIISKPFRRVLDSAKKQTFNGPPENTREHVLAAAKCLQRGDWKPCYELLCEIKIWSLLSADKDRILSILKAKTQEEGLRTYLFAYSGVYASISLPDLASMFELSESQVHAIVSKMMINEEIQASWDQPTATIVMHRAEPTKLQHLATQLAEKDAYLVECNERLLDIRSGGYGYKDNSR</sequence>
<dbReference type="GO" id="GO:0003723">
    <property type="term" value="F:RNA binding"/>
    <property type="evidence" value="ECO:0007669"/>
    <property type="project" value="InterPro"/>
</dbReference>
<evidence type="ECO:0000313" key="6">
    <source>
        <dbReference type="EMBL" id="KNC76142.1"/>
    </source>
</evidence>
<keyword evidence="7" id="KW-1185">Reference proteome</keyword>
<dbReference type="GO" id="GO:0031369">
    <property type="term" value="F:translation initiation factor binding"/>
    <property type="evidence" value="ECO:0007669"/>
    <property type="project" value="InterPro"/>
</dbReference>
<dbReference type="GO" id="GO:0005852">
    <property type="term" value="C:eukaryotic translation initiation factor 3 complex"/>
    <property type="evidence" value="ECO:0007669"/>
    <property type="project" value="InterPro"/>
</dbReference>
<dbReference type="GeneID" id="25911851"/>
<dbReference type="AlphaFoldDB" id="A0A0L0FH95"/>
<dbReference type="FunFam" id="1.10.10.10:FF:000300">
    <property type="entry name" value="Eukaryotic translation initiation factor 3 subunit C"/>
    <property type="match status" value="1"/>
</dbReference>
<evidence type="ECO:0000256" key="4">
    <source>
        <dbReference type="SAM" id="SignalP"/>
    </source>
</evidence>
<dbReference type="InterPro" id="IPR036388">
    <property type="entry name" value="WH-like_DNA-bd_sf"/>
</dbReference>
<dbReference type="EMBL" id="KQ243237">
    <property type="protein sequence ID" value="KNC76142.1"/>
    <property type="molecule type" value="Genomic_DNA"/>
</dbReference>
<dbReference type="InterPro" id="IPR000717">
    <property type="entry name" value="PCI_dom"/>
</dbReference>
<dbReference type="InterPro" id="IPR058999">
    <property type="entry name" value="EIF3CL_C"/>
</dbReference>
<dbReference type="InterPro" id="IPR036390">
    <property type="entry name" value="WH_DNA-bd_sf"/>
</dbReference>
<dbReference type="GO" id="GO:0003743">
    <property type="term" value="F:translation initiation factor activity"/>
    <property type="evidence" value="ECO:0007669"/>
    <property type="project" value="UniProtKB-KW"/>
</dbReference>
<evidence type="ECO:0000259" key="5">
    <source>
        <dbReference type="PROSITE" id="PS50250"/>
    </source>
</evidence>
<feature type="signal peptide" evidence="4">
    <location>
        <begin position="1"/>
        <end position="29"/>
    </location>
</feature>